<dbReference type="AlphaFoldDB" id="A0AAW1LIM0"/>
<accession>A0AAW1LIM0</accession>
<dbReference type="InterPro" id="IPR008889">
    <property type="entry name" value="VQ"/>
</dbReference>
<evidence type="ECO:0000259" key="1">
    <source>
        <dbReference type="Pfam" id="PF05678"/>
    </source>
</evidence>
<sequence>MSCSSTSNEWPYYHYQPPYNNSITIDNFSSHSLSSMDSMTYSKQTKKSKGSKKTPATIFNADVSNFRTLVQQLTGRPSASATIGAQKGPVTISFSQQKIEDQIDVDTSGSTMLPFGCRDYVQQTAPKKQEKKHVTMDQNSNGSCSTIGVVDPSCSVDLLDDFDVHRCLEELDWVVGSTNNNVGHDD</sequence>
<evidence type="ECO:0000313" key="2">
    <source>
        <dbReference type="EMBL" id="KAK9733507.1"/>
    </source>
</evidence>
<dbReference type="EMBL" id="JBDFQZ010000004">
    <property type="protein sequence ID" value="KAK9733507.1"/>
    <property type="molecule type" value="Genomic_DNA"/>
</dbReference>
<dbReference type="Proteomes" id="UP001443914">
    <property type="component" value="Unassembled WGS sequence"/>
</dbReference>
<protein>
    <recommendedName>
        <fullName evidence="1">VQ domain-containing protein</fullName>
    </recommendedName>
</protein>
<comment type="caution">
    <text evidence="2">The sequence shown here is derived from an EMBL/GenBank/DDBJ whole genome shotgun (WGS) entry which is preliminary data.</text>
</comment>
<keyword evidence="3" id="KW-1185">Reference proteome</keyword>
<proteinExistence type="predicted"/>
<feature type="domain" description="VQ" evidence="1">
    <location>
        <begin position="55"/>
        <end position="80"/>
    </location>
</feature>
<reference evidence="2" key="1">
    <citation type="submission" date="2024-03" db="EMBL/GenBank/DDBJ databases">
        <title>WGS assembly of Saponaria officinalis var. Norfolk2.</title>
        <authorList>
            <person name="Jenkins J."/>
            <person name="Shu S."/>
            <person name="Grimwood J."/>
            <person name="Barry K."/>
            <person name="Goodstein D."/>
            <person name="Schmutz J."/>
            <person name="Leebens-Mack J."/>
            <person name="Osbourn A."/>
        </authorList>
    </citation>
    <scope>NUCLEOTIDE SEQUENCE [LARGE SCALE GENOMIC DNA]</scope>
    <source>
        <strain evidence="2">JIC</strain>
    </source>
</reference>
<organism evidence="2 3">
    <name type="scientific">Saponaria officinalis</name>
    <name type="common">Common soapwort</name>
    <name type="synonym">Lychnis saponaria</name>
    <dbReference type="NCBI Taxonomy" id="3572"/>
    <lineage>
        <taxon>Eukaryota</taxon>
        <taxon>Viridiplantae</taxon>
        <taxon>Streptophyta</taxon>
        <taxon>Embryophyta</taxon>
        <taxon>Tracheophyta</taxon>
        <taxon>Spermatophyta</taxon>
        <taxon>Magnoliopsida</taxon>
        <taxon>eudicotyledons</taxon>
        <taxon>Gunneridae</taxon>
        <taxon>Pentapetalae</taxon>
        <taxon>Caryophyllales</taxon>
        <taxon>Caryophyllaceae</taxon>
        <taxon>Caryophylleae</taxon>
        <taxon>Saponaria</taxon>
    </lineage>
</organism>
<name>A0AAW1LIM0_SAPOF</name>
<evidence type="ECO:0000313" key="3">
    <source>
        <dbReference type="Proteomes" id="UP001443914"/>
    </source>
</evidence>
<dbReference type="Pfam" id="PF05678">
    <property type="entry name" value="VQ"/>
    <property type="match status" value="1"/>
</dbReference>
<gene>
    <name evidence="2" type="ORF">RND81_04G071800</name>
</gene>